<dbReference type="Pfam" id="PF17681">
    <property type="entry name" value="GCP_N_terminal"/>
    <property type="match status" value="1"/>
</dbReference>
<dbReference type="Pfam" id="PF04130">
    <property type="entry name" value="GCP_C_terminal"/>
    <property type="match status" value="1"/>
</dbReference>
<organism evidence="10 11">
    <name type="scientific">Brenthis ino</name>
    <name type="common">lesser marbled fritillary</name>
    <dbReference type="NCBI Taxonomy" id="405034"/>
    <lineage>
        <taxon>Eukaryota</taxon>
        <taxon>Metazoa</taxon>
        <taxon>Ecdysozoa</taxon>
        <taxon>Arthropoda</taxon>
        <taxon>Hexapoda</taxon>
        <taxon>Insecta</taxon>
        <taxon>Pterygota</taxon>
        <taxon>Neoptera</taxon>
        <taxon>Endopterygota</taxon>
        <taxon>Lepidoptera</taxon>
        <taxon>Glossata</taxon>
        <taxon>Ditrysia</taxon>
        <taxon>Papilionoidea</taxon>
        <taxon>Nymphalidae</taxon>
        <taxon>Heliconiinae</taxon>
        <taxon>Argynnini</taxon>
        <taxon>Brenthis</taxon>
    </lineage>
</organism>
<feature type="coiled-coil region" evidence="6">
    <location>
        <begin position="699"/>
        <end position="729"/>
    </location>
</feature>
<dbReference type="GO" id="GO:0031122">
    <property type="term" value="P:cytoplasmic microtubule organization"/>
    <property type="evidence" value="ECO:0007669"/>
    <property type="project" value="TreeGrafter"/>
</dbReference>
<dbReference type="InterPro" id="IPR041470">
    <property type="entry name" value="GCP_N"/>
</dbReference>
<evidence type="ECO:0000256" key="6">
    <source>
        <dbReference type="SAM" id="Coils"/>
    </source>
</evidence>
<evidence type="ECO:0000313" key="11">
    <source>
        <dbReference type="Proteomes" id="UP000838878"/>
    </source>
</evidence>
<dbReference type="GO" id="GO:0051225">
    <property type="term" value="P:spindle assembly"/>
    <property type="evidence" value="ECO:0007669"/>
    <property type="project" value="TreeGrafter"/>
</dbReference>
<evidence type="ECO:0008006" key="12">
    <source>
        <dbReference type="Google" id="ProtNLM"/>
    </source>
</evidence>
<dbReference type="Proteomes" id="UP000838878">
    <property type="component" value="Chromosome 6"/>
</dbReference>
<comment type="similarity">
    <text evidence="2">Belongs to the TUBGCP family.</text>
</comment>
<reference evidence="10" key="1">
    <citation type="submission" date="2021-12" db="EMBL/GenBank/DDBJ databases">
        <authorList>
            <person name="Martin H S."/>
        </authorList>
    </citation>
    <scope>NUCLEOTIDE SEQUENCE</scope>
</reference>
<proteinExistence type="inferred from homology"/>
<keyword evidence="6" id="KW-0175">Coiled coil</keyword>
<evidence type="ECO:0000256" key="7">
    <source>
        <dbReference type="SAM" id="MobiDB-lite"/>
    </source>
</evidence>
<feature type="domain" description="Gamma tubulin complex component C-terminal" evidence="8">
    <location>
        <begin position="1327"/>
        <end position="1633"/>
    </location>
</feature>
<comment type="subcellular location">
    <subcellularLocation>
        <location evidence="1">Cytoplasm</location>
        <location evidence="1">Cytoskeleton</location>
    </subcellularLocation>
</comment>
<dbReference type="Gene3D" id="1.20.120.1900">
    <property type="entry name" value="Gamma-tubulin complex, C-terminal domain"/>
    <property type="match status" value="1"/>
</dbReference>
<feature type="domain" description="Gamma tubulin complex component protein N-terminal" evidence="9">
    <location>
        <begin position="351"/>
        <end position="639"/>
    </location>
</feature>
<accession>A0A8J9VPZ8</accession>
<evidence type="ECO:0000256" key="2">
    <source>
        <dbReference type="ARBA" id="ARBA00010337"/>
    </source>
</evidence>
<protein>
    <recommendedName>
        <fullName evidence="12">Gamma-tubulin complex component 6</fullName>
    </recommendedName>
</protein>
<gene>
    <name evidence="10" type="ORF">BINO364_LOCUS12384</name>
</gene>
<dbReference type="InterPro" id="IPR040457">
    <property type="entry name" value="GCP_C"/>
</dbReference>
<evidence type="ECO:0000259" key="9">
    <source>
        <dbReference type="Pfam" id="PF17681"/>
    </source>
</evidence>
<keyword evidence="4" id="KW-0493">Microtubule</keyword>
<feature type="region of interest" description="Disordered" evidence="7">
    <location>
        <begin position="822"/>
        <end position="866"/>
    </location>
</feature>
<sequence>MDFSKENNLESSGVYELITKLCERTATKYCFQNRLSQKLLTAKLRSQAYEIILKKSYSEDSSRRSDPIVDLLSHNFISEQNVKNVAEYKRCVDLKKCISTLRSTDYGDKKEHINNVLKFLIELRNSSKQDLSAEMFQNPFTFGLLNEMLPKPAQEIFGSPQPYAYFPDFIFELPYSLKNQDNTLNEYNSLCYTQYTVKSFDSRANLIDNKSPSPMDVKSIQSLSSLPSMTSVVTPYGSTFNFPRLTVPRDLQIPLSSQSTNVNVKVSLVGTSDSDIYEVFRSKSNESIDIWELASQVDKQIPEDIWDVVSKMPLVNERQLIAGSTREMKLWRELYGNELSDLSVISEKQFIRHTMYLIIGIETKSFPFCVESNCFFMKDDIILEAISKETLKGYISPLLLVGTYYRRLYTFAFNLIVDDHFHSKGLVFEAAREIIRRYLLEFRLKATKIYEECFKITSQDLNVMPTLLQILYHMEPLKYEIETIASIYKMVDTDSVIIPQGAELMSYLFNEISLVTHKQTALTLFDSLFCLCRVYFKFIERFIFEGELDDIFNEFFIRKDNQYVNSRTKRYWDKGFHITLTCAVPAFLRPLASFILLCGKSLRLLKLCNPSDPLVLLISSDHPSVHCCASFEELERQQQLLDVYRTRCLFVSGEPVTFEQILLKREAEKKAFAEMASLKQAETIEKIVAERKRLAQLIIAEKQHSLRVLEAAIAEAKAAKNKSKKRERKLCQLEENLDKTTEEVDSKLKDKERSKIMEYYSKLNMEVEKSKIHTEWKIKRLQLDQSRIQLLSTEERNLKREKLELEHQQNESIMAMSIQSDFKSEDDLDNVDNNNGEEESKTTDSTPSTDIAEEVPDITELGRNKQKAQASSDVFSAICNVAKSIFGTKPKEKSPCDNNVEMDTQGNIINKVKCKMETETSNDIIGANLNNTFDNIHFLENRQDALKNKHKVMAHEFGQTDSENNKIKDLPLVKTSSIDSENNIEEEWAFAEARKNKLKVLGAEFGNVKPEVKEIHEPITEAQREALINKQKVLGVEYNLPLERFAKKEPANVAQEEAIRNKSKVLGSDYDINVKSTKFDSSRKSSLRLNLKPYSDTSIGTKTVTTPNAGAITPGELFPGLDLETPTTAEMPVEGAVTCDIFTPHSEGKDLDSAKIKPDKEFLTSDGFNFSIIVDDETAVTDAISDIQTDISLENSPSKSADYCDLPITNKTSLFNILDGSYNLDSFDPFGVKNLGTYSKDYFNNKINETCSFYTHPAITIEEVQKKPYNNIFVHSNKKVEDKISCDNIATLTACLQRSVMLPLTYQLEVVNNSILIHFLVNLDMYEHLRSLKDYFFLMDGEFSRSICHNLFAKLTKTLNPQELLNFATLHNILDKALGSSISHVHKFSENLSFTITESPLSFQHSSPDVLQCLSLTYSVSWPLNIILSQEALLRYAKVFQFLIKMRRIFWVLSEDFQALKLLVKLSKDHSRKILKSPQYISVQIYRHVMASLIRALDNYIVTTCILTSWTEFEKDLKKARTLDDLYECHVVYIKKVLFRCLLNNRSTPVMKLLNDIFTVILKFSRVLKAGEWQQQEANGCFTHTNFAQLDELFHLFEKLAKYLHKVVNKLMECGYQRHLVELLTMVNLNGYYDPDRSKEDTNISLQSA</sequence>
<evidence type="ECO:0000256" key="3">
    <source>
        <dbReference type="ARBA" id="ARBA00022490"/>
    </source>
</evidence>
<evidence type="ECO:0000259" key="8">
    <source>
        <dbReference type="Pfam" id="PF04130"/>
    </source>
</evidence>
<dbReference type="GO" id="GO:0000278">
    <property type="term" value="P:mitotic cell cycle"/>
    <property type="evidence" value="ECO:0007669"/>
    <property type="project" value="TreeGrafter"/>
</dbReference>
<dbReference type="PANTHER" id="PTHR19302:SF70">
    <property type="entry name" value="GAMMA-TUBULIN COMPLEX COMPONENT 6"/>
    <property type="match status" value="1"/>
</dbReference>
<dbReference type="InterPro" id="IPR042241">
    <property type="entry name" value="GCP_C_sf"/>
</dbReference>
<dbReference type="GO" id="GO:0051011">
    <property type="term" value="F:microtubule minus-end binding"/>
    <property type="evidence" value="ECO:0007669"/>
    <property type="project" value="TreeGrafter"/>
</dbReference>
<dbReference type="GO" id="GO:0000922">
    <property type="term" value="C:spindle pole"/>
    <property type="evidence" value="ECO:0007669"/>
    <property type="project" value="InterPro"/>
</dbReference>
<dbReference type="GO" id="GO:0007020">
    <property type="term" value="P:microtubule nucleation"/>
    <property type="evidence" value="ECO:0007669"/>
    <property type="project" value="InterPro"/>
</dbReference>
<dbReference type="GO" id="GO:0005874">
    <property type="term" value="C:microtubule"/>
    <property type="evidence" value="ECO:0007669"/>
    <property type="project" value="UniProtKB-KW"/>
</dbReference>
<dbReference type="GO" id="GO:0000930">
    <property type="term" value="C:gamma-tubulin complex"/>
    <property type="evidence" value="ECO:0007669"/>
    <property type="project" value="TreeGrafter"/>
</dbReference>
<evidence type="ECO:0000256" key="4">
    <source>
        <dbReference type="ARBA" id="ARBA00022701"/>
    </source>
</evidence>
<evidence type="ECO:0000313" key="10">
    <source>
        <dbReference type="EMBL" id="CAH0726983.1"/>
    </source>
</evidence>
<name>A0A8J9VPZ8_9NEOP</name>
<dbReference type="PANTHER" id="PTHR19302">
    <property type="entry name" value="GAMMA TUBULIN COMPLEX PROTEIN"/>
    <property type="match status" value="1"/>
</dbReference>
<dbReference type="OrthoDB" id="775571at2759"/>
<evidence type="ECO:0000256" key="1">
    <source>
        <dbReference type="ARBA" id="ARBA00004245"/>
    </source>
</evidence>
<dbReference type="GO" id="GO:0043015">
    <property type="term" value="F:gamma-tubulin binding"/>
    <property type="evidence" value="ECO:0007669"/>
    <property type="project" value="InterPro"/>
</dbReference>
<dbReference type="InterPro" id="IPR007259">
    <property type="entry name" value="GCP"/>
</dbReference>
<dbReference type="GO" id="GO:0051321">
    <property type="term" value="P:meiotic cell cycle"/>
    <property type="evidence" value="ECO:0007669"/>
    <property type="project" value="TreeGrafter"/>
</dbReference>
<feature type="non-terminal residue" evidence="10">
    <location>
        <position position="1649"/>
    </location>
</feature>
<dbReference type="EMBL" id="OV170226">
    <property type="protein sequence ID" value="CAH0726983.1"/>
    <property type="molecule type" value="Genomic_DNA"/>
</dbReference>
<keyword evidence="11" id="KW-1185">Reference proteome</keyword>
<keyword evidence="3" id="KW-0963">Cytoplasm</keyword>
<keyword evidence="5" id="KW-0206">Cytoskeleton</keyword>
<evidence type="ECO:0000256" key="5">
    <source>
        <dbReference type="ARBA" id="ARBA00023212"/>
    </source>
</evidence>